<dbReference type="CDD" id="cd13665">
    <property type="entry name" value="PBP2_TRAP_Dctp3_4"/>
    <property type="match status" value="1"/>
</dbReference>
<dbReference type="PANTHER" id="PTHR33376:SF15">
    <property type="entry name" value="BLL6794 PROTEIN"/>
    <property type="match status" value="1"/>
</dbReference>
<proteinExistence type="predicted"/>
<dbReference type="RefSeq" id="WP_164131575.1">
    <property type="nucleotide sequence ID" value="NZ_JAAGOX010000032.1"/>
</dbReference>
<evidence type="ECO:0000313" key="5">
    <source>
        <dbReference type="EMBL" id="NDW46557.1"/>
    </source>
</evidence>
<dbReference type="AlphaFoldDB" id="A0A6B2NVB0"/>
<feature type="chain" id="PRO_5025423284" evidence="4">
    <location>
        <begin position="28"/>
        <end position="336"/>
    </location>
</feature>
<protein>
    <submittedName>
        <fullName evidence="5">TRAP transporter substrate-binding protein</fullName>
    </submittedName>
</protein>
<evidence type="ECO:0000256" key="2">
    <source>
        <dbReference type="ARBA" id="ARBA00022729"/>
    </source>
</evidence>
<comment type="subcellular location">
    <subcellularLocation>
        <location evidence="1">Periplasm</location>
    </subcellularLocation>
</comment>
<evidence type="ECO:0000256" key="3">
    <source>
        <dbReference type="ARBA" id="ARBA00022764"/>
    </source>
</evidence>
<accession>A0A6B2NVB0</accession>
<gene>
    <name evidence="5" type="ORF">G0P99_16520</name>
</gene>
<dbReference type="NCBIfam" id="NF037995">
    <property type="entry name" value="TRAP_S1"/>
    <property type="match status" value="1"/>
</dbReference>
<dbReference type="GO" id="GO:0042597">
    <property type="term" value="C:periplasmic space"/>
    <property type="evidence" value="ECO:0007669"/>
    <property type="project" value="UniProtKB-SubCell"/>
</dbReference>
<evidence type="ECO:0000256" key="1">
    <source>
        <dbReference type="ARBA" id="ARBA00004418"/>
    </source>
</evidence>
<dbReference type="InterPro" id="IPR038404">
    <property type="entry name" value="TRAP_DctP_sf"/>
</dbReference>
<dbReference type="Gene3D" id="3.40.190.170">
    <property type="entry name" value="Bacterial extracellular solute-binding protein, family 7"/>
    <property type="match status" value="1"/>
</dbReference>
<reference evidence="5" key="1">
    <citation type="submission" date="2020-02" db="EMBL/GenBank/DDBJ databases">
        <title>Delineation of the pyrene-degrading pathway in Roseobacter clade bacteria by genomic analysis.</title>
        <authorList>
            <person name="Zhou H."/>
            <person name="Wang H."/>
        </authorList>
    </citation>
    <scope>NUCLEOTIDE SEQUENCE</scope>
    <source>
        <strain evidence="5">PrR005</strain>
    </source>
</reference>
<evidence type="ECO:0000256" key="4">
    <source>
        <dbReference type="SAM" id="SignalP"/>
    </source>
</evidence>
<organism evidence="5">
    <name type="scientific">Ruegeria sp. PrR005</name>
    <dbReference type="NCBI Taxonomy" id="2706882"/>
    <lineage>
        <taxon>Bacteria</taxon>
        <taxon>Pseudomonadati</taxon>
        <taxon>Pseudomonadota</taxon>
        <taxon>Alphaproteobacteria</taxon>
        <taxon>Rhodobacterales</taxon>
        <taxon>Roseobacteraceae</taxon>
        <taxon>Ruegeria</taxon>
    </lineage>
</organism>
<dbReference type="Pfam" id="PF03480">
    <property type="entry name" value="DctP"/>
    <property type="match status" value="1"/>
</dbReference>
<dbReference type="SUPFAM" id="SSF53850">
    <property type="entry name" value="Periplasmic binding protein-like II"/>
    <property type="match status" value="1"/>
</dbReference>
<name>A0A6B2NVB0_9RHOB</name>
<comment type="caution">
    <text evidence="5">The sequence shown here is derived from an EMBL/GenBank/DDBJ whole genome shotgun (WGS) entry which is preliminary data.</text>
</comment>
<keyword evidence="2 4" id="KW-0732">Signal</keyword>
<dbReference type="PANTHER" id="PTHR33376">
    <property type="match status" value="1"/>
</dbReference>
<keyword evidence="3" id="KW-0574">Periplasm</keyword>
<dbReference type="InterPro" id="IPR018389">
    <property type="entry name" value="DctP_fam"/>
</dbReference>
<dbReference type="EMBL" id="JAAGOX010000032">
    <property type="protein sequence ID" value="NDW46557.1"/>
    <property type="molecule type" value="Genomic_DNA"/>
</dbReference>
<dbReference type="GO" id="GO:0055085">
    <property type="term" value="P:transmembrane transport"/>
    <property type="evidence" value="ECO:0007669"/>
    <property type="project" value="InterPro"/>
</dbReference>
<sequence length="336" mass="36037">MNPMKRLFVAGIAATLSFVGAVTGASAENVLKLATFVPPVYVLHEPIFEKLATDLEAATGGSTRIEIYPSGELGQGPVEQYKRAVSRIAEIAYGLPGYTSSIFPKTLLIELPGVTDGHEDATRKLWKVMDKHLRDEFKKTVPLALFVTPPAVLMMRDKPIHSLSDLEGLKIRVSSSSAAAVIESYGATPVPMPANKVYTAMSTGVVDGALMGTDSLLIFKLIETTNFVTTNIPQMPTTIFLVANEEALNELSAEDRKALDDLTGLDISLRSADGLAKFGEIAMGKFAAKEGSETIVLSQEEREKFDAKAAAAVEKLLAEFDALGIPATEVVGDMKM</sequence>
<feature type="signal peptide" evidence="4">
    <location>
        <begin position="1"/>
        <end position="27"/>
    </location>
</feature>